<dbReference type="Gene3D" id="3.40.50.300">
    <property type="entry name" value="P-loop containing nucleotide triphosphate hydrolases"/>
    <property type="match status" value="1"/>
</dbReference>
<organism evidence="10 11">
    <name type="scientific">Rugosimonospora africana</name>
    <dbReference type="NCBI Taxonomy" id="556532"/>
    <lineage>
        <taxon>Bacteria</taxon>
        <taxon>Bacillati</taxon>
        <taxon>Actinomycetota</taxon>
        <taxon>Actinomycetes</taxon>
        <taxon>Micromonosporales</taxon>
        <taxon>Micromonosporaceae</taxon>
        <taxon>Rugosimonospora</taxon>
    </lineage>
</organism>
<dbReference type="InterPro" id="IPR039421">
    <property type="entry name" value="Type_1_exporter"/>
</dbReference>
<feature type="transmembrane region" description="Helical" evidence="7">
    <location>
        <begin position="173"/>
        <end position="192"/>
    </location>
</feature>
<evidence type="ECO:0000256" key="1">
    <source>
        <dbReference type="ARBA" id="ARBA00004651"/>
    </source>
</evidence>
<evidence type="ECO:0000259" key="8">
    <source>
        <dbReference type="PROSITE" id="PS50893"/>
    </source>
</evidence>
<evidence type="ECO:0000313" key="11">
    <source>
        <dbReference type="Proteomes" id="UP000642748"/>
    </source>
</evidence>
<gene>
    <name evidence="10" type="ORF">Raf01_75350</name>
</gene>
<keyword evidence="4" id="KW-0067">ATP-binding</keyword>
<dbReference type="PROSITE" id="PS50929">
    <property type="entry name" value="ABC_TM1F"/>
    <property type="match status" value="1"/>
</dbReference>
<dbReference type="InterPro" id="IPR003593">
    <property type="entry name" value="AAA+_ATPase"/>
</dbReference>
<keyword evidence="3" id="KW-0547">Nucleotide-binding</keyword>
<dbReference type="InterPro" id="IPR027417">
    <property type="entry name" value="P-loop_NTPase"/>
</dbReference>
<dbReference type="GO" id="GO:0015421">
    <property type="term" value="F:ABC-type oligopeptide transporter activity"/>
    <property type="evidence" value="ECO:0007669"/>
    <property type="project" value="TreeGrafter"/>
</dbReference>
<dbReference type="SUPFAM" id="SSF90123">
    <property type="entry name" value="ABC transporter transmembrane region"/>
    <property type="match status" value="1"/>
</dbReference>
<reference evidence="10" key="1">
    <citation type="submission" date="2021-01" db="EMBL/GenBank/DDBJ databases">
        <title>Whole genome shotgun sequence of Rugosimonospora africana NBRC 104875.</title>
        <authorList>
            <person name="Komaki H."/>
            <person name="Tamura T."/>
        </authorList>
    </citation>
    <scope>NUCLEOTIDE SEQUENCE</scope>
    <source>
        <strain evidence="10">NBRC 104875</strain>
    </source>
</reference>
<dbReference type="Gene3D" id="1.20.1560.10">
    <property type="entry name" value="ABC transporter type 1, transmembrane domain"/>
    <property type="match status" value="1"/>
</dbReference>
<dbReference type="PANTHER" id="PTHR43394">
    <property type="entry name" value="ATP-DEPENDENT PERMEASE MDL1, MITOCHONDRIAL"/>
    <property type="match status" value="1"/>
</dbReference>
<dbReference type="Proteomes" id="UP000642748">
    <property type="component" value="Unassembled WGS sequence"/>
</dbReference>
<evidence type="ECO:0000256" key="7">
    <source>
        <dbReference type="SAM" id="Phobius"/>
    </source>
</evidence>
<dbReference type="GO" id="GO:0016887">
    <property type="term" value="F:ATP hydrolysis activity"/>
    <property type="evidence" value="ECO:0007669"/>
    <property type="project" value="InterPro"/>
</dbReference>
<dbReference type="GO" id="GO:0005886">
    <property type="term" value="C:plasma membrane"/>
    <property type="evidence" value="ECO:0007669"/>
    <property type="project" value="UniProtKB-SubCell"/>
</dbReference>
<evidence type="ECO:0000313" key="10">
    <source>
        <dbReference type="EMBL" id="GIH19363.1"/>
    </source>
</evidence>
<feature type="transmembrane region" description="Helical" evidence="7">
    <location>
        <begin position="33"/>
        <end position="55"/>
    </location>
</feature>
<dbReference type="InterPro" id="IPR003439">
    <property type="entry name" value="ABC_transporter-like_ATP-bd"/>
</dbReference>
<name>A0A8J3VV49_9ACTN</name>
<dbReference type="AlphaFoldDB" id="A0A8J3VV49"/>
<dbReference type="PANTHER" id="PTHR43394:SF1">
    <property type="entry name" value="ATP-BINDING CASSETTE SUB-FAMILY B MEMBER 10, MITOCHONDRIAL"/>
    <property type="match status" value="1"/>
</dbReference>
<dbReference type="PROSITE" id="PS00211">
    <property type="entry name" value="ABC_TRANSPORTER_1"/>
    <property type="match status" value="1"/>
</dbReference>
<protein>
    <submittedName>
        <fullName evidence="10">Multidrug ABC transporter permease</fullName>
    </submittedName>
</protein>
<dbReference type="EMBL" id="BONZ01000080">
    <property type="protein sequence ID" value="GIH19363.1"/>
    <property type="molecule type" value="Genomic_DNA"/>
</dbReference>
<proteinExistence type="predicted"/>
<keyword evidence="5 7" id="KW-1133">Transmembrane helix</keyword>
<comment type="caution">
    <text evidence="10">The sequence shown here is derived from an EMBL/GenBank/DDBJ whole genome shotgun (WGS) entry which is preliminary data.</text>
</comment>
<dbReference type="RefSeq" id="WP_203922828.1">
    <property type="nucleotide sequence ID" value="NZ_BONZ01000080.1"/>
</dbReference>
<feature type="transmembrane region" description="Helical" evidence="7">
    <location>
        <begin position="258"/>
        <end position="281"/>
    </location>
</feature>
<feature type="transmembrane region" description="Helical" evidence="7">
    <location>
        <begin position="70"/>
        <end position="91"/>
    </location>
</feature>
<accession>A0A8J3VV49</accession>
<feature type="domain" description="ABC transmembrane type-1" evidence="9">
    <location>
        <begin position="39"/>
        <end position="319"/>
    </location>
</feature>
<evidence type="ECO:0000256" key="3">
    <source>
        <dbReference type="ARBA" id="ARBA00022741"/>
    </source>
</evidence>
<evidence type="ECO:0000259" key="9">
    <source>
        <dbReference type="PROSITE" id="PS50929"/>
    </source>
</evidence>
<sequence length="621" mass="65883">MNGTKGRPARRGGTRITGEVAEALGVAWRAAPAVLAGYVVASVLGGLVPVLATWLTKLALDRIGAGTGGVLAPAAALAGCGLLGAMLAQAAKYLRLELDRRVGLHTRDRLYAATGRLRGLARLEDPAFQDRLLMAQEHSRIGPTAVVEGVLGAAQSGLTLVGLLAALTTLNWLMAPIAVIAALPALATELRLSRIRAKAMKGITPAQRREMFYADLLSSLEAAKEARLFGLGPLFRRRMLAELGSTNAVRRALDRREFAAQGALGVLSAAVTGGGLVWAVLAARAGRLTVGDVSVFVTAVAGVQGALGTVIDRLAAAHNALLLFGHYRAVVRAEPDLTEPAQPVPVGPLRRGIEFCDVWFRYSEGHPWVLQGVNLHIPFGRSVALVGRNGAGKSTLVKLLCRFYDPTRGAVLWDGVDLRDLSVAELRRRIGAVFQDFMSYELSARENIELGGVDGADDIGGGRGDGVELAARRAGVHDLLSGLPRGYDTLLSRMYFDSEDKANPDTGVLLSGGQRQRVALARAFLRDARDLLILDEPASGLDAEAEHAIHTELAAHRAGRTSVLISHRLGSVRDADQIAVLAEGQVTELGSHEELLAAEGIYARLFRLQASGYDTRVGATE</sequence>
<evidence type="ECO:0000256" key="6">
    <source>
        <dbReference type="ARBA" id="ARBA00023136"/>
    </source>
</evidence>
<keyword evidence="11" id="KW-1185">Reference proteome</keyword>
<dbReference type="SUPFAM" id="SSF52540">
    <property type="entry name" value="P-loop containing nucleoside triphosphate hydrolases"/>
    <property type="match status" value="1"/>
</dbReference>
<dbReference type="GO" id="GO:0005524">
    <property type="term" value="F:ATP binding"/>
    <property type="evidence" value="ECO:0007669"/>
    <property type="project" value="UniProtKB-KW"/>
</dbReference>
<feature type="domain" description="ABC transporter" evidence="8">
    <location>
        <begin position="353"/>
        <end position="608"/>
    </location>
</feature>
<dbReference type="InterPro" id="IPR017871">
    <property type="entry name" value="ABC_transporter-like_CS"/>
</dbReference>
<dbReference type="SMART" id="SM00382">
    <property type="entry name" value="AAA"/>
    <property type="match status" value="1"/>
</dbReference>
<evidence type="ECO:0000256" key="2">
    <source>
        <dbReference type="ARBA" id="ARBA00022692"/>
    </source>
</evidence>
<dbReference type="Pfam" id="PF00005">
    <property type="entry name" value="ABC_tran"/>
    <property type="match status" value="1"/>
</dbReference>
<comment type="subcellular location">
    <subcellularLocation>
        <location evidence="1">Cell membrane</location>
        <topology evidence="1">Multi-pass membrane protein</topology>
    </subcellularLocation>
</comment>
<evidence type="ECO:0000256" key="4">
    <source>
        <dbReference type="ARBA" id="ARBA00022840"/>
    </source>
</evidence>
<keyword evidence="2 7" id="KW-0812">Transmembrane</keyword>
<dbReference type="InterPro" id="IPR011527">
    <property type="entry name" value="ABC1_TM_dom"/>
</dbReference>
<evidence type="ECO:0000256" key="5">
    <source>
        <dbReference type="ARBA" id="ARBA00022989"/>
    </source>
</evidence>
<keyword evidence="6 7" id="KW-0472">Membrane</keyword>
<dbReference type="PROSITE" id="PS50893">
    <property type="entry name" value="ABC_TRANSPORTER_2"/>
    <property type="match status" value="1"/>
</dbReference>
<feature type="transmembrane region" description="Helical" evidence="7">
    <location>
        <begin position="141"/>
        <end position="167"/>
    </location>
</feature>
<dbReference type="InterPro" id="IPR036640">
    <property type="entry name" value="ABC1_TM_sf"/>
</dbReference>